<dbReference type="Proteomes" id="UP000242414">
    <property type="component" value="Unassembled WGS sequence"/>
</dbReference>
<protein>
    <submittedName>
        <fullName evidence="2">Uncharacterized protein</fullName>
    </submittedName>
</protein>
<evidence type="ECO:0000256" key="1">
    <source>
        <dbReference type="SAM" id="MobiDB-lite"/>
    </source>
</evidence>
<dbReference type="AlphaFoldDB" id="A0A1X0QS10"/>
<sequence>MSSINRGHKVTKNILTVEQIHYKLFSRNGNTPGNPLQPTFICKSCGKTYNALTMVEIVGLISAETTLHSSDRNAMKISRYEDEQPDNVNGETHAHAELATLRNQRVQAPSQSTVDSSDDDSPTLPAATQSPFSWRDTNHLNLIKQWTLENDNSIAARFLQPPSDNHDFQYIYLPTKARVPVSQLISRLRKLEINNSRILGIYYPTRNVVALLVHNDYTPELKAHLRKFKVHTKEDFNPSGGSTLMDPHYAQNTKEERDSYAVMHHRGRLKRALTYIRAPVKYAMARYFYSQGWINKEALNDTLASKESKSTEVLYLDHDIETSKQGLENNSSHLL</sequence>
<reference evidence="2" key="1">
    <citation type="journal article" date="2016" name="Proc. Natl. Acad. Sci. U.S.A.">
        <title>Lipid metabolic changes in an early divergent fungus govern the establishment of a mutualistic symbiosis with endobacteria.</title>
        <authorList>
            <person name="Lastovetsky O.A."/>
            <person name="Gaspar M.L."/>
            <person name="Mondo S.J."/>
            <person name="LaButti K.M."/>
            <person name="Sandor L."/>
            <person name="Grigoriev I.V."/>
            <person name="Henry S.A."/>
            <person name="Pawlowska T.E."/>
        </authorList>
    </citation>
    <scope>NUCLEOTIDE SEQUENCE [LARGE SCALE GENOMIC DNA]</scope>
    <source>
        <strain evidence="2">ATCC 52814</strain>
    </source>
</reference>
<feature type="region of interest" description="Disordered" evidence="1">
    <location>
        <begin position="102"/>
        <end position="131"/>
    </location>
</feature>
<dbReference type="VEuPathDB" id="FungiDB:BCV72DRAFT_317670"/>
<organism evidence="2">
    <name type="scientific">Rhizopus microsporus var. microsporus</name>
    <dbReference type="NCBI Taxonomy" id="86635"/>
    <lineage>
        <taxon>Eukaryota</taxon>
        <taxon>Fungi</taxon>
        <taxon>Fungi incertae sedis</taxon>
        <taxon>Mucoromycota</taxon>
        <taxon>Mucoromycotina</taxon>
        <taxon>Mucoromycetes</taxon>
        <taxon>Mucorales</taxon>
        <taxon>Mucorineae</taxon>
        <taxon>Rhizopodaceae</taxon>
        <taxon>Rhizopus</taxon>
    </lineage>
</organism>
<evidence type="ECO:0000313" key="2">
    <source>
        <dbReference type="EMBL" id="ORE02528.1"/>
    </source>
</evidence>
<dbReference type="OrthoDB" id="2279044at2759"/>
<dbReference type="EMBL" id="KV922045">
    <property type="protein sequence ID" value="ORE02528.1"/>
    <property type="molecule type" value="Genomic_DNA"/>
</dbReference>
<proteinExistence type="predicted"/>
<feature type="compositionally biased region" description="Polar residues" evidence="1">
    <location>
        <begin position="102"/>
        <end position="114"/>
    </location>
</feature>
<gene>
    <name evidence="2" type="ORF">BCV72DRAFT_317670</name>
</gene>
<accession>A0A1X0QS10</accession>
<name>A0A1X0QS10_RHIZD</name>